<keyword evidence="2" id="KW-0812">Transmembrane</keyword>
<dbReference type="AlphaFoldDB" id="A0AAJ0MJE9"/>
<sequence length="488" mass="52645">MRHSAPTSGHRLCQVCELVSSRRAAPSAKRPFVTLQAGRRLAKISHEAPTWLIATRLFSTSQPCLKVKRSQVSQESKSPENLNAPQSRFRNTAKPLPDAQETHDTQAVQTIQGGSPSSKQPQLPGNLDIAELAAAVDRVTKAFLAQPSIPSENVTLAALWACKSGGLTLGPDVQERNSEAAGAQGQHETGVSHLLDLDLGASTGKAGKATSPKANSNPPLLPQDLVNKISNAAYEIVTHPNVFITQQVLKEYVDLQVGLGRPESLPQILELFATKPKPRLVSGSIKYLDRNPSSMRNAVDPTVAQTALDAAIKIKNLDVAIGVVESTYAAKATLRAKVVRKALFPLALVGGLPVGAYLTATKLAYLQESMDQATATKVAFAGILAYVAFTATIGMVATTTSNDQMKRVTWSPGTPLKERWLREEERAAFDKVACSFGFSEEHRYGEEQGEEFEIAVLGRRRRQRGMNWGLNTRYPAVLACCTDAGGNF</sequence>
<evidence type="ECO:0000313" key="4">
    <source>
        <dbReference type="Proteomes" id="UP001275084"/>
    </source>
</evidence>
<evidence type="ECO:0000256" key="1">
    <source>
        <dbReference type="SAM" id="MobiDB-lite"/>
    </source>
</evidence>
<reference evidence="3" key="1">
    <citation type="journal article" date="2023" name="Mol. Phylogenet. Evol.">
        <title>Genome-scale phylogeny and comparative genomics of the fungal order Sordariales.</title>
        <authorList>
            <person name="Hensen N."/>
            <person name="Bonometti L."/>
            <person name="Westerberg I."/>
            <person name="Brannstrom I.O."/>
            <person name="Guillou S."/>
            <person name="Cros-Aarteil S."/>
            <person name="Calhoun S."/>
            <person name="Haridas S."/>
            <person name="Kuo A."/>
            <person name="Mondo S."/>
            <person name="Pangilinan J."/>
            <person name="Riley R."/>
            <person name="LaButti K."/>
            <person name="Andreopoulos B."/>
            <person name="Lipzen A."/>
            <person name="Chen C."/>
            <person name="Yan M."/>
            <person name="Daum C."/>
            <person name="Ng V."/>
            <person name="Clum A."/>
            <person name="Steindorff A."/>
            <person name="Ohm R.A."/>
            <person name="Martin F."/>
            <person name="Silar P."/>
            <person name="Natvig D.O."/>
            <person name="Lalanne C."/>
            <person name="Gautier V."/>
            <person name="Ament-Velasquez S.L."/>
            <person name="Kruys A."/>
            <person name="Hutchinson M.I."/>
            <person name="Powell A.J."/>
            <person name="Barry K."/>
            <person name="Miller A.N."/>
            <person name="Grigoriev I.V."/>
            <person name="Debuchy R."/>
            <person name="Gladieux P."/>
            <person name="Hiltunen Thoren M."/>
            <person name="Johannesson H."/>
        </authorList>
    </citation>
    <scope>NUCLEOTIDE SEQUENCE</scope>
    <source>
        <strain evidence="3">CBS 955.72</strain>
    </source>
</reference>
<reference evidence="3" key="2">
    <citation type="submission" date="2023-06" db="EMBL/GenBank/DDBJ databases">
        <authorList>
            <consortium name="Lawrence Berkeley National Laboratory"/>
            <person name="Haridas S."/>
            <person name="Hensen N."/>
            <person name="Bonometti L."/>
            <person name="Westerberg I."/>
            <person name="Brannstrom I.O."/>
            <person name="Guillou S."/>
            <person name="Cros-Aarteil S."/>
            <person name="Calhoun S."/>
            <person name="Kuo A."/>
            <person name="Mondo S."/>
            <person name="Pangilinan J."/>
            <person name="Riley R."/>
            <person name="Labutti K."/>
            <person name="Andreopoulos B."/>
            <person name="Lipzen A."/>
            <person name="Chen C."/>
            <person name="Yanf M."/>
            <person name="Daum C."/>
            <person name="Ng V."/>
            <person name="Clum A."/>
            <person name="Steindorff A."/>
            <person name="Ohm R."/>
            <person name="Martin F."/>
            <person name="Silar P."/>
            <person name="Natvig D."/>
            <person name="Lalanne C."/>
            <person name="Gautier V."/>
            <person name="Ament-Velasquez S.L."/>
            <person name="Kruys A."/>
            <person name="Hutchinson M.I."/>
            <person name="Powell A.J."/>
            <person name="Barry K."/>
            <person name="Miller A.N."/>
            <person name="Grigoriev I.V."/>
            <person name="Debuchy R."/>
            <person name="Gladieux P."/>
            <person name="Thoren M.H."/>
            <person name="Johannesson H."/>
        </authorList>
    </citation>
    <scope>NUCLEOTIDE SEQUENCE</scope>
    <source>
        <strain evidence="3">CBS 955.72</strain>
    </source>
</reference>
<gene>
    <name evidence="3" type="ORF">B0T25DRAFT_561782</name>
</gene>
<organism evidence="3 4">
    <name type="scientific">Lasiosphaeria hispida</name>
    <dbReference type="NCBI Taxonomy" id="260671"/>
    <lineage>
        <taxon>Eukaryota</taxon>
        <taxon>Fungi</taxon>
        <taxon>Dikarya</taxon>
        <taxon>Ascomycota</taxon>
        <taxon>Pezizomycotina</taxon>
        <taxon>Sordariomycetes</taxon>
        <taxon>Sordariomycetidae</taxon>
        <taxon>Sordariales</taxon>
        <taxon>Lasiosphaeriaceae</taxon>
        <taxon>Lasiosphaeria</taxon>
    </lineage>
</organism>
<feature type="compositionally biased region" description="Polar residues" evidence="1">
    <location>
        <begin position="105"/>
        <end position="123"/>
    </location>
</feature>
<dbReference type="EMBL" id="JAUIQD010000001">
    <property type="protein sequence ID" value="KAK3362719.1"/>
    <property type="molecule type" value="Genomic_DNA"/>
</dbReference>
<feature type="transmembrane region" description="Helical" evidence="2">
    <location>
        <begin position="378"/>
        <end position="397"/>
    </location>
</feature>
<evidence type="ECO:0000256" key="2">
    <source>
        <dbReference type="SAM" id="Phobius"/>
    </source>
</evidence>
<proteinExistence type="predicted"/>
<accession>A0AAJ0MJE9</accession>
<keyword evidence="2" id="KW-1133">Transmembrane helix</keyword>
<keyword evidence="2" id="KW-0472">Membrane</keyword>
<name>A0AAJ0MJE9_9PEZI</name>
<feature type="region of interest" description="Disordered" evidence="1">
    <location>
        <begin position="202"/>
        <end position="221"/>
    </location>
</feature>
<evidence type="ECO:0000313" key="3">
    <source>
        <dbReference type="EMBL" id="KAK3362719.1"/>
    </source>
</evidence>
<feature type="transmembrane region" description="Helical" evidence="2">
    <location>
        <begin position="343"/>
        <end position="366"/>
    </location>
</feature>
<keyword evidence="4" id="KW-1185">Reference proteome</keyword>
<dbReference type="Proteomes" id="UP001275084">
    <property type="component" value="Unassembled WGS sequence"/>
</dbReference>
<protein>
    <submittedName>
        <fullName evidence="3">Uncharacterized protein</fullName>
    </submittedName>
</protein>
<feature type="region of interest" description="Disordered" evidence="1">
    <location>
        <begin position="69"/>
        <end position="124"/>
    </location>
</feature>
<feature type="compositionally biased region" description="Polar residues" evidence="1">
    <location>
        <begin position="70"/>
        <end position="90"/>
    </location>
</feature>
<comment type="caution">
    <text evidence="3">The sequence shown here is derived from an EMBL/GenBank/DDBJ whole genome shotgun (WGS) entry which is preliminary data.</text>
</comment>